<dbReference type="STRING" id="363999.A0A439D034"/>
<evidence type="ECO:0000256" key="5">
    <source>
        <dbReference type="ARBA" id="ARBA00023136"/>
    </source>
</evidence>
<dbReference type="InterPro" id="IPR005828">
    <property type="entry name" value="MFS_sugar_transport-like"/>
</dbReference>
<dbReference type="EMBL" id="RYZI01000241">
    <property type="protein sequence ID" value="RWA07726.1"/>
    <property type="molecule type" value="Genomic_DNA"/>
</dbReference>
<keyword evidence="3 7" id="KW-0812">Transmembrane</keyword>
<dbReference type="Proteomes" id="UP000286045">
    <property type="component" value="Unassembled WGS sequence"/>
</dbReference>
<dbReference type="InterPro" id="IPR050814">
    <property type="entry name" value="Myo-inositol_Transporter"/>
</dbReference>
<comment type="subcellular location">
    <subcellularLocation>
        <location evidence="1">Membrane</location>
        <topology evidence="1">Multi-pass membrane protein</topology>
    </subcellularLocation>
</comment>
<evidence type="ECO:0000313" key="9">
    <source>
        <dbReference type="EMBL" id="RWA07726.1"/>
    </source>
</evidence>
<evidence type="ECO:0000256" key="2">
    <source>
        <dbReference type="ARBA" id="ARBA00022448"/>
    </source>
</evidence>
<dbReference type="PANTHER" id="PTHR48020">
    <property type="entry name" value="PROTON MYO-INOSITOL COTRANSPORTER"/>
    <property type="match status" value="1"/>
</dbReference>
<dbReference type="PANTHER" id="PTHR48020:SF40">
    <property type="entry name" value="MAJOR FACILITATOR SUPERFAMILY (MFS) PROFILE DOMAIN-CONTAINING PROTEIN"/>
    <property type="match status" value="1"/>
</dbReference>
<name>A0A439D034_9PEZI</name>
<accession>A0A439D034</accession>
<feature type="domain" description="Major facilitator superfamily (MFS) profile" evidence="8">
    <location>
        <begin position="142"/>
        <end position="585"/>
    </location>
</feature>
<evidence type="ECO:0000256" key="1">
    <source>
        <dbReference type="ARBA" id="ARBA00004141"/>
    </source>
</evidence>
<feature type="transmembrane region" description="Helical" evidence="7">
    <location>
        <begin position="491"/>
        <end position="511"/>
    </location>
</feature>
<evidence type="ECO:0000256" key="6">
    <source>
        <dbReference type="SAM" id="MobiDB-lite"/>
    </source>
</evidence>
<organism evidence="9 10">
    <name type="scientific">Xylaria grammica</name>
    <dbReference type="NCBI Taxonomy" id="363999"/>
    <lineage>
        <taxon>Eukaryota</taxon>
        <taxon>Fungi</taxon>
        <taxon>Dikarya</taxon>
        <taxon>Ascomycota</taxon>
        <taxon>Pezizomycotina</taxon>
        <taxon>Sordariomycetes</taxon>
        <taxon>Xylariomycetidae</taxon>
        <taxon>Xylariales</taxon>
        <taxon>Xylariaceae</taxon>
        <taxon>Xylaria</taxon>
    </lineage>
</organism>
<feature type="region of interest" description="Disordered" evidence="6">
    <location>
        <begin position="643"/>
        <end position="698"/>
    </location>
</feature>
<dbReference type="GO" id="GO:0022857">
    <property type="term" value="F:transmembrane transporter activity"/>
    <property type="evidence" value="ECO:0007669"/>
    <property type="project" value="InterPro"/>
</dbReference>
<protein>
    <recommendedName>
        <fullName evidence="8">Major facilitator superfamily (MFS) profile domain-containing protein</fullName>
    </recommendedName>
</protein>
<evidence type="ECO:0000256" key="4">
    <source>
        <dbReference type="ARBA" id="ARBA00022989"/>
    </source>
</evidence>
<keyword evidence="2" id="KW-0813">Transport</keyword>
<dbReference type="InterPro" id="IPR036259">
    <property type="entry name" value="MFS_trans_sf"/>
</dbReference>
<evidence type="ECO:0000256" key="7">
    <source>
        <dbReference type="SAM" id="Phobius"/>
    </source>
</evidence>
<feature type="transmembrane region" description="Helical" evidence="7">
    <location>
        <begin position="227"/>
        <end position="248"/>
    </location>
</feature>
<feature type="transmembrane region" description="Helical" evidence="7">
    <location>
        <begin position="137"/>
        <end position="156"/>
    </location>
</feature>
<evidence type="ECO:0000313" key="10">
    <source>
        <dbReference type="Proteomes" id="UP000286045"/>
    </source>
</evidence>
<feature type="transmembrane region" description="Helical" evidence="7">
    <location>
        <begin position="324"/>
        <end position="342"/>
    </location>
</feature>
<reference evidence="9 10" key="1">
    <citation type="submission" date="2018-12" db="EMBL/GenBank/DDBJ databases">
        <title>Draft genome sequence of Xylaria grammica IHI A82.</title>
        <authorList>
            <person name="Buettner E."/>
            <person name="Kellner H."/>
        </authorList>
    </citation>
    <scope>NUCLEOTIDE SEQUENCE [LARGE SCALE GENOMIC DNA]</scope>
    <source>
        <strain evidence="9 10">IHI A82</strain>
    </source>
</reference>
<feature type="region of interest" description="Disordered" evidence="6">
    <location>
        <begin position="1"/>
        <end position="22"/>
    </location>
</feature>
<feature type="transmembrane region" description="Helical" evidence="7">
    <location>
        <begin position="195"/>
        <end position="215"/>
    </location>
</feature>
<dbReference type="PROSITE" id="PS50850">
    <property type="entry name" value="MFS"/>
    <property type="match status" value="1"/>
</dbReference>
<keyword evidence="5 7" id="KW-0472">Membrane</keyword>
<gene>
    <name evidence="9" type="ORF">EKO27_g7379</name>
</gene>
<dbReference type="Pfam" id="PF00083">
    <property type="entry name" value="Sugar_tr"/>
    <property type="match status" value="1"/>
</dbReference>
<dbReference type="GO" id="GO:0016020">
    <property type="term" value="C:membrane"/>
    <property type="evidence" value="ECO:0007669"/>
    <property type="project" value="UniProtKB-SubCell"/>
</dbReference>
<feature type="transmembrane region" description="Helical" evidence="7">
    <location>
        <begin position="291"/>
        <end position="312"/>
    </location>
</feature>
<sequence length="698" mass="76478">MVNRRGSSFKHVLPAHEPHAAPPMELGIRASSVSTARDLHQIQGHRRRKYQAVIESPLARLTDEELESDAREFQREFLPFVAVDNLLRAVQVAKDIRIYDKVARSEDPHESDALPVKLTAEEKVALRKEKDSLPSEPTMLIVFLTVSLAAFLQGFVQSSINGASLYADQYGLHTVKPHEDTGHSPPRPTSNEWKLGAVNASPFLFAALVGCWLALPINERVGRRGAMAIAACLILASSLGAAFCSNWQQLFGVRVLNGIANHITQGMGIKAVSTPILASETAVGYWRGTSILAWQLWVAFGIVVGFAFNLIFYTAGDHHLIKQLILGAPFVPSIFLLVSLYFCPESPRYYMRQQSTHFDPQAAYRILLKLRGGEPSSSAGVSSFLRALYELLKLIGLPTVDDILANGLVVNVFAFYSGPLFSGLLHDNTDELKPMLYSLGYGAVNFLFGLPAIRTIDTLGRRKWLVLTLPLMCLSMTAAALSTLIPKGNDARGGVIALFVFLFAAAYSPGLGPIPFTLASESFPLSHREAGCSFAVATNLLFAGLLSISFPSIYAGLNDGGTLGLFAGLNLVAFTLVFLLVEETKRRSLEDLNAIFAVRKTRFTRYQVMEYLPWFFQHYILGRDVPRPELYLDLIWGTQGDSADHHSQGDDAMEAGGYGRSNRDGVGGGQGLFNTASPFGGNPDRDIRRASGEDDDHW</sequence>
<comment type="caution">
    <text evidence="9">The sequence shown here is derived from an EMBL/GenBank/DDBJ whole genome shotgun (WGS) entry which is preliminary data.</text>
</comment>
<dbReference type="Gene3D" id="1.20.1250.20">
    <property type="entry name" value="MFS general substrate transporter like domains"/>
    <property type="match status" value="2"/>
</dbReference>
<feature type="transmembrane region" description="Helical" evidence="7">
    <location>
        <begin position="563"/>
        <end position="581"/>
    </location>
</feature>
<feature type="transmembrane region" description="Helical" evidence="7">
    <location>
        <begin position="532"/>
        <end position="557"/>
    </location>
</feature>
<keyword evidence="4 7" id="KW-1133">Transmembrane helix</keyword>
<keyword evidence="10" id="KW-1185">Reference proteome</keyword>
<evidence type="ECO:0000256" key="3">
    <source>
        <dbReference type="ARBA" id="ARBA00022692"/>
    </source>
</evidence>
<dbReference type="AlphaFoldDB" id="A0A439D034"/>
<proteinExistence type="predicted"/>
<dbReference type="SUPFAM" id="SSF103473">
    <property type="entry name" value="MFS general substrate transporter"/>
    <property type="match status" value="1"/>
</dbReference>
<feature type="transmembrane region" description="Helical" evidence="7">
    <location>
        <begin position="465"/>
        <end position="485"/>
    </location>
</feature>
<feature type="compositionally biased region" description="Basic and acidic residues" evidence="6">
    <location>
        <begin position="683"/>
        <end position="698"/>
    </location>
</feature>
<dbReference type="InterPro" id="IPR020846">
    <property type="entry name" value="MFS_dom"/>
</dbReference>
<evidence type="ECO:0000259" key="8">
    <source>
        <dbReference type="PROSITE" id="PS50850"/>
    </source>
</evidence>